<dbReference type="Gene3D" id="3.90.220.20">
    <property type="entry name" value="DNA methylase specificity domains"/>
    <property type="match status" value="2"/>
</dbReference>
<accession>A0A7Y6UL89</accession>
<keyword evidence="6" id="KW-0255">Endonuclease</keyword>
<evidence type="ECO:0000256" key="1">
    <source>
        <dbReference type="ARBA" id="ARBA00010923"/>
    </source>
</evidence>
<dbReference type="InterPro" id="IPR044946">
    <property type="entry name" value="Restrct_endonuc_typeI_TRD_sf"/>
</dbReference>
<comment type="caution">
    <text evidence="6">The sequence shown here is derived from an EMBL/GenBank/DDBJ whole genome shotgun (WGS) entry which is preliminary data.</text>
</comment>
<comment type="similarity">
    <text evidence="1">Belongs to the type-I restriction system S methylase family.</text>
</comment>
<keyword evidence="3" id="KW-0238">DNA-binding</keyword>
<keyword evidence="7" id="KW-1185">Reference proteome</keyword>
<dbReference type="SUPFAM" id="SSF116734">
    <property type="entry name" value="DNA methylase specificity domain"/>
    <property type="match status" value="2"/>
</dbReference>
<dbReference type="Pfam" id="PF01420">
    <property type="entry name" value="Methylase_S"/>
    <property type="match status" value="1"/>
</dbReference>
<dbReference type="GO" id="GO:0003677">
    <property type="term" value="F:DNA binding"/>
    <property type="evidence" value="ECO:0007669"/>
    <property type="project" value="UniProtKB-KW"/>
</dbReference>
<gene>
    <name evidence="6" type="ORF">HT585_02180</name>
</gene>
<feature type="region of interest" description="Disordered" evidence="4">
    <location>
        <begin position="435"/>
        <end position="454"/>
    </location>
</feature>
<dbReference type="InterPro" id="IPR000055">
    <property type="entry name" value="Restrct_endonuc_typeI_TRD"/>
</dbReference>
<evidence type="ECO:0000313" key="7">
    <source>
        <dbReference type="Proteomes" id="UP000520198"/>
    </source>
</evidence>
<evidence type="ECO:0000259" key="5">
    <source>
        <dbReference type="Pfam" id="PF01420"/>
    </source>
</evidence>
<proteinExistence type="inferred from homology"/>
<dbReference type="AlphaFoldDB" id="A0A7Y6UL89"/>
<dbReference type="InterPro" id="IPR051212">
    <property type="entry name" value="Type-I_RE_S_subunit"/>
</dbReference>
<evidence type="ECO:0000256" key="4">
    <source>
        <dbReference type="SAM" id="MobiDB-lite"/>
    </source>
</evidence>
<keyword evidence="6" id="KW-0378">Hydrolase</keyword>
<keyword evidence="2" id="KW-0680">Restriction system</keyword>
<organism evidence="6 7">
    <name type="scientific">Ensifer oleiphilus</name>
    <dbReference type="NCBI Taxonomy" id="2742698"/>
    <lineage>
        <taxon>Bacteria</taxon>
        <taxon>Pseudomonadati</taxon>
        <taxon>Pseudomonadota</taxon>
        <taxon>Alphaproteobacteria</taxon>
        <taxon>Hyphomicrobiales</taxon>
        <taxon>Rhizobiaceae</taxon>
        <taxon>Sinorhizobium/Ensifer group</taxon>
        <taxon>Ensifer</taxon>
    </lineage>
</organism>
<reference evidence="6 7" key="1">
    <citation type="submission" date="2020-06" db="EMBL/GenBank/DDBJ databases">
        <authorList>
            <person name="Grouzdev D.S."/>
        </authorList>
    </citation>
    <scope>NUCLEOTIDE SEQUENCE [LARGE SCALE GENOMIC DNA]</scope>
    <source>
        <strain evidence="6 7">HO-A22</strain>
    </source>
</reference>
<keyword evidence="6" id="KW-0540">Nuclease</keyword>
<evidence type="ECO:0000256" key="3">
    <source>
        <dbReference type="ARBA" id="ARBA00023125"/>
    </source>
</evidence>
<evidence type="ECO:0000313" key="6">
    <source>
        <dbReference type="EMBL" id="NVD37649.1"/>
    </source>
</evidence>
<protein>
    <submittedName>
        <fullName evidence="6">Restriction endonuclease subunit S</fullName>
    </submittedName>
</protein>
<dbReference type="CDD" id="cd17253">
    <property type="entry name" value="RMtype1_S_Eco933I-TRD2-CR2_like"/>
    <property type="match status" value="1"/>
</dbReference>
<dbReference type="GO" id="GO:0009307">
    <property type="term" value="P:DNA restriction-modification system"/>
    <property type="evidence" value="ECO:0007669"/>
    <property type="project" value="UniProtKB-KW"/>
</dbReference>
<feature type="compositionally biased region" description="Basic residues" evidence="4">
    <location>
        <begin position="443"/>
        <end position="454"/>
    </location>
</feature>
<dbReference type="Proteomes" id="UP000520198">
    <property type="component" value="Unassembled WGS sequence"/>
</dbReference>
<feature type="domain" description="Type I restriction modification DNA specificity" evidence="5">
    <location>
        <begin position="214"/>
        <end position="387"/>
    </location>
</feature>
<dbReference type="EMBL" id="JABWDU010000001">
    <property type="protein sequence ID" value="NVD37649.1"/>
    <property type="molecule type" value="Genomic_DNA"/>
</dbReference>
<dbReference type="GO" id="GO:0004519">
    <property type="term" value="F:endonuclease activity"/>
    <property type="evidence" value="ECO:0007669"/>
    <property type="project" value="UniProtKB-KW"/>
</dbReference>
<dbReference type="RefSeq" id="WP_176351422.1">
    <property type="nucleotide sequence ID" value="NZ_JABWDU010000001.1"/>
</dbReference>
<name>A0A7Y6UL89_9HYPH</name>
<sequence length="454" mass="50732">MSDDQLSGAWPSQQLPSSWVWIPFDQFWSDFTDSQKKLPQKSYRQAGRFAVVDQGEALIGGYTDDESLLSPAPLPAIVFGDHTRAVKFIDVPFVQGADGVRVLGSPEGIDPIFAFKALCAVNLPNKGYSRHFKFLKSTSFPLAPLEEQKRIVAKLDALNAKSARARTELARIATLVSRYKQAMLGKAFSGELTAGQISQLNTLSTPSFTVTRHPSHWRLMQLGDIADIKSGITLGKKRKPEDQLLELPYLRVANVQRGWLDLAEIKTIQVTAKEAEALFLRDGDVLMNEGGDRDKLGRGWVWDSQIADCIHQNHVFRVRLAPKTVPPRFLSYYTNEFGQKHFFDEGKQTTNLASISKSKLSAMEVPIPPFEEAVEIVRRIESAFARIDRLASEAKRALELVGKLDDAILAKAFRGELEPQDENDEPAEKLLERIHAERAAIPKTKRGRGTLRAK</sequence>
<dbReference type="PANTHER" id="PTHR43140">
    <property type="entry name" value="TYPE-1 RESTRICTION ENZYME ECOKI SPECIFICITY PROTEIN"/>
    <property type="match status" value="1"/>
</dbReference>
<evidence type="ECO:0000256" key="2">
    <source>
        <dbReference type="ARBA" id="ARBA00022747"/>
    </source>
</evidence>
<dbReference type="PANTHER" id="PTHR43140:SF1">
    <property type="entry name" value="TYPE I RESTRICTION ENZYME ECOKI SPECIFICITY SUBUNIT"/>
    <property type="match status" value="1"/>
</dbReference>